<reference evidence="5 7" key="1">
    <citation type="submission" date="2018-09" db="EMBL/GenBank/DDBJ databases">
        <title>Genomic investigation of the strawberry pathogen Phytophthora fragariae indicates pathogenicity is determined by transcriptional variation in three key races.</title>
        <authorList>
            <person name="Adams T.M."/>
            <person name="Armitage A.D."/>
            <person name="Sobczyk M.K."/>
            <person name="Bates H.J."/>
            <person name="Dunwell J.M."/>
            <person name="Nellist C.F."/>
            <person name="Harrison R.J."/>
        </authorList>
    </citation>
    <scope>NUCLEOTIDE SEQUENCE [LARGE SCALE GENOMIC DNA]</scope>
    <source>
        <strain evidence="3 5">SCRP249</strain>
        <strain evidence="2 7">SCRP324</strain>
        <strain evidence="4 6">SCRP333</strain>
    </source>
</reference>
<dbReference type="EMBL" id="QXFV01005159">
    <property type="protein sequence ID" value="KAE8966079.1"/>
    <property type="molecule type" value="Genomic_DNA"/>
</dbReference>
<evidence type="ECO:0000313" key="4">
    <source>
        <dbReference type="EMBL" id="KAE9274253.1"/>
    </source>
</evidence>
<protein>
    <submittedName>
        <fullName evidence="2">Uncharacterized protein</fullName>
    </submittedName>
</protein>
<dbReference type="EMBL" id="QXFU01005377">
    <property type="protein sequence ID" value="KAE8964607.1"/>
    <property type="molecule type" value="Genomic_DNA"/>
</dbReference>
<dbReference type="Proteomes" id="UP000429607">
    <property type="component" value="Unassembled WGS sequence"/>
</dbReference>
<evidence type="ECO:0000313" key="6">
    <source>
        <dbReference type="Proteomes" id="UP000434957"/>
    </source>
</evidence>
<evidence type="ECO:0000313" key="3">
    <source>
        <dbReference type="EMBL" id="KAE8966079.1"/>
    </source>
</evidence>
<gene>
    <name evidence="3" type="ORF">PR001_g28522</name>
    <name evidence="2" type="ORF">PR002_g28924</name>
    <name evidence="4" type="ORF">PR003_g29664</name>
</gene>
<comment type="caution">
    <text evidence="2">The sequence shown here is derived from an EMBL/GenBank/DDBJ whole genome shotgun (WGS) entry which is preliminary data.</text>
</comment>
<feature type="compositionally biased region" description="Low complexity" evidence="1">
    <location>
        <begin position="41"/>
        <end position="58"/>
    </location>
</feature>
<dbReference type="EMBL" id="QXFT01005098">
    <property type="protein sequence ID" value="KAE9274253.1"/>
    <property type="molecule type" value="Genomic_DNA"/>
</dbReference>
<evidence type="ECO:0000256" key="1">
    <source>
        <dbReference type="SAM" id="MobiDB-lite"/>
    </source>
</evidence>
<proteinExistence type="predicted"/>
<sequence length="58" mass="6376">MRHTVRLISFMSASSLPITAGIPSLSLGSYRHMRSTRRHAASTSSSRRIGSSRNSTTR</sequence>
<dbReference type="AlphaFoldDB" id="A0A6A3H637"/>
<accession>A0A6A3H637</accession>
<evidence type="ECO:0000313" key="2">
    <source>
        <dbReference type="EMBL" id="KAE8964607.1"/>
    </source>
</evidence>
<dbReference type="Proteomes" id="UP000434957">
    <property type="component" value="Unassembled WGS sequence"/>
</dbReference>
<keyword evidence="6" id="KW-1185">Reference proteome</keyword>
<evidence type="ECO:0000313" key="5">
    <source>
        <dbReference type="Proteomes" id="UP000429607"/>
    </source>
</evidence>
<name>A0A6A3H637_9STRA</name>
<evidence type="ECO:0000313" key="7">
    <source>
        <dbReference type="Proteomes" id="UP000435112"/>
    </source>
</evidence>
<organism evidence="2 7">
    <name type="scientific">Phytophthora rubi</name>
    <dbReference type="NCBI Taxonomy" id="129364"/>
    <lineage>
        <taxon>Eukaryota</taxon>
        <taxon>Sar</taxon>
        <taxon>Stramenopiles</taxon>
        <taxon>Oomycota</taxon>
        <taxon>Peronosporomycetes</taxon>
        <taxon>Peronosporales</taxon>
        <taxon>Peronosporaceae</taxon>
        <taxon>Phytophthora</taxon>
    </lineage>
</organism>
<dbReference type="Proteomes" id="UP000435112">
    <property type="component" value="Unassembled WGS sequence"/>
</dbReference>
<feature type="region of interest" description="Disordered" evidence="1">
    <location>
        <begin position="32"/>
        <end position="58"/>
    </location>
</feature>